<dbReference type="PANTHER" id="PTHR38050:SF2">
    <property type="entry name" value="FERULOYL ESTERASE C-RELATED"/>
    <property type="match status" value="1"/>
</dbReference>
<reference evidence="8" key="1">
    <citation type="submission" date="2021-05" db="EMBL/GenBank/DDBJ databases">
        <title>The genome of the haptophyte Pavlova lutheri (Diacronema luteri, Pavlovales) - a model for lipid biosynthesis in eukaryotic algae.</title>
        <authorList>
            <person name="Hulatt C.J."/>
            <person name="Posewitz M.C."/>
        </authorList>
    </citation>
    <scope>NUCLEOTIDE SEQUENCE</scope>
    <source>
        <strain evidence="8">NIVA-4/92</strain>
    </source>
</reference>
<evidence type="ECO:0000256" key="7">
    <source>
        <dbReference type="ARBA" id="ARBA00023326"/>
    </source>
</evidence>
<evidence type="ECO:0000256" key="4">
    <source>
        <dbReference type="ARBA" id="ARBA00022729"/>
    </source>
</evidence>
<dbReference type="GO" id="GO:0030600">
    <property type="term" value="F:feruloyl esterase activity"/>
    <property type="evidence" value="ECO:0007669"/>
    <property type="project" value="InterPro"/>
</dbReference>
<evidence type="ECO:0000256" key="5">
    <source>
        <dbReference type="ARBA" id="ARBA00022801"/>
    </source>
</evidence>
<evidence type="ECO:0000256" key="2">
    <source>
        <dbReference type="ARBA" id="ARBA00022525"/>
    </source>
</evidence>
<keyword evidence="7" id="KW-0624">Polysaccharide degradation</keyword>
<dbReference type="AlphaFoldDB" id="A0A8J5X4P6"/>
<evidence type="ECO:0000256" key="1">
    <source>
        <dbReference type="ARBA" id="ARBA00004613"/>
    </source>
</evidence>
<dbReference type="OrthoDB" id="417170at2759"/>
<dbReference type="GO" id="GO:0005576">
    <property type="term" value="C:extracellular region"/>
    <property type="evidence" value="ECO:0007669"/>
    <property type="project" value="UniProtKB-SubCell"/>
</dbReference>
<keyword evidence="5" id="KW-0378">Hydrolase</keyword>
<comment type="caution">
    <text evidence="8">The sequence shown here is derived from an EMBL/GenBank/DDBJ whole genome shotgun (WGS) entry which is preliminary data.</text>
</comment>
<dbReference type="EMBL" id="JAGTXO010000042">
    <property type="protein sequence ID" value="KAG8459318.1"/>
    <property type="molecule type" value="Genomic_DNA"/>
</dbReference>
<proteinExistence type="predicted"/>
<organism evidence="8 9">
    <name type="scientific">Diacronema lutheri</name>
    <name type="common">Unicellular marine alga</name>
    <name type="synonym">Monochrysis lutheri</name>
    <dbReference type="NCBI Taxonomy" id="2081491"/>
    <lineage>
        <taxon>Eukaryota</taxon>
        <taxon>Haptista</taxon>
        <taxon>Haptophyta</taxon>
        <taxon>Pavlovophyceae</taxon>
        <taxon>Pavlovales</taxon>
        <taxon>Pavlovaceae</taxon>
        <taxon>Diacronema</taxon>
    </lineage>
</organism>
<keyword evidence="6" id="KW-0119">Carbohydrate metabolism</keyword>
<keyword evidence="4" id="KW-0732">Signal</keyword>
<dbReference type="InterPro" id="IPR043595">
    <property type="entry name" value="FaeB/C/D"/>
</dbReference>
<dbReference type="InterPro" id="IPR029058">
    <property type="entry name" value="AB_hydrolase_fold"/>
</dbReference>
<sequence length="301" mass="32182">MRGARLTRSSHEFLSAPLVPSSALGLPSGCVRRMFLLYVPSGHSASRRSSLVVLNPDIGRSPMDKLVQEVFTVAERLNSLLVVLDVVRHAFNVGADAQASGEDDVAYALAALRKVAEAVFVDVRRVYCTGYSRGGRFCAQLASELPALFAAIAPVASLRYPHPNNATRPISVIAFHGTSDPINPYGGGGSPYWKTNVSAAFEGWAAFDNCTTRVTEREERGVAVQRSGGCADGAEVALYTVQHMGHVWPGSLYDFVRAVGPPCTSLHALSIIQTFFARHALLERYAPAALALLDTPTAAPG</sequence>
<evidence type="ECO:0000313" key="8">
    <source>
        <dbReference type="EMBL" id="KAG8459318.1"/>
    </source>
</evidence>
<gene>
    <name evidence="8" type="ORF">KFE25_014163</name>
</gene>
<dbReference type="Proteomes" id="UP000751190">
    <property type="component" value="Unassembled WGS sequence"/>
</dbReference>
<dbReference type="PANTHER" id="PTHR38050">
    <property type="match status" value="1"/>
</dbReference>
<name>A0A8J5X4P6_DIALT</name>
<evidence type="ECO:0000256" key="3">
    <source>
        <dbReference type="ARBA" id="ARBA00022651"/>
    </source>
</evidence>
<protein>
    <recommendedName>
        <fullName evidence="10">Feruloyl esterase</fullName>
    </recommendedName>
</protein>
<evidence type="ECO:0008006" key="10">
    <source>
        <dbReference type="Google" id="ProtNLM"/>
    </source>
</evidence>
<dbReference type="GO" id="GO:0045493">
    <property type="term" value="P:xylan catabolic process"/>
    <property type="evidence" value="ECO:0007669"/>
    <property type="project" value="UniProtKB-KW"/>
</dbReference>
<dbReference type="SUPFAM" id="SSF53474">
    <property type="entry name" value="alpha/beta-Hydrolases"/>
    <property type="match status" value="1"/>
</dbReference>
<evidence type="ECO:0000256" key="6">
    <source>
        <dbReference type="ARBA" id="ARBA00023277"/>
    </source>
</evidence>
<dbReference type="Gene3D" id="3.40.50.1820">
    <property type="entry name" value="alpha/beta hydrolase"/>
    <property type="match status" value="1"/>
</dbReference>
<keyword evidence="3" id="KW-0858">Xylan degradation</keyword>
<comment type="subcellular location">
    <subcellularLocation>
        <location evidence="1">Secreted</location>
    </subcellularLocation>
</comment>
<accession>A0A8J5X4P6</accession>
<keyword evidence="9" id="KW-1185">Reference proteome</keyword>
<keyword evidence="2" id="KW-0964">Secreted</keyword>
<evidence type="ECO:0000313" key="9">
    <source>
        <dbReference type="Proteomes" id="UP000751190"/>
    </source>
</evidence>